<accession>A0ABM9DK14</accession>
<gene>
    <name evidence="1" type="ORF">MES4922_180074</name>
</gene>
<name>A0ABM9DK14_9HYPH</name>
<proteinExistence type="predicted"/>
<dbReference type="Proteomes" id="UP001152604">
    <property type="component" value="Unassembled WGS sequence"/>
</dbReference>
<keyword evidence="2" id="KW-1185">Reference proteome</keyword>
<protein>
    <recommendedName>
        <fullName evidence="3">DUF982 domain-containing protein</fullName>
    </recommendedName>
</protein>
<reference evidence="1" key="1">
    <citation type="submission" date="2022-03" db="EMBL/GenBank/DDBJ databases">
        <authorList>
            <person name="Brunel B."/>
        </authorList>
    </citation>
    <scope>NUCLEOTIDE SEQUENCE</scope>
    <source>
        <strain evidence="1">STM4922sample</strain>
    </source>
</reference>
<evidence type="ECO:0000313" key="2">
    <source>
        <dbReference type="Proteomes" id="UP001152604"/>
    </source>
</evidence>
<evidence type="ECO:0000313" key="1">
    <source>
        <dbReference type="EMBL" id="CAH2396950.1"/>
    </source>
</evidence>
<dbReference type="EMBL" id="CAKXZS010000010">
    <property type="protein sequence ID" value="CAH2396950.1"/>
    <property type="molecule type" value="Genomic_DNA"/>
</dbReference>
<sequence length="63" mass="7445">MDYWPTEERAERFVTWLHGILSGSDRTMLCREDMVEACRARRVNEEEMKDGRPTVLKCPRAKS</sequence>
<evidence type="ECO:0008006" key="3">
    <source>
        <dbReference type="Google" id="ProtNLM"/>
    </source>
</evidence>
<comment type="caution">
    <text evidence="1">The sequence shown here is derived from an EMBL/GenBank/DDBJ whole genome shotgun (WGS) entry which is preliminary data.</text>
</comment>
<organism evidence="1 2">
    <name type="scientific">Mesorhizobium ventifaucium</name>
    <dbReference type="NCBI Taxonomy" id="666020"/>
    <lineage>
        <taxon>Bacteria</taxon>
        <taxon>Pseudomonadati</taxon>
        <taxon>Pseudomonadota</taxon>
        <taxon>Alphaproteobacteria</taxon>
        <taxon>Hyphomicrobiales</taxon>
        <taxon>Phyllobacteriaceae</taxon>
        <taxon>Mesorhizobium</taxon>
    </lineage>
</organism>